<name>A0A9J5XFP4_SOLCO</name>
<accession>A0A9J5XFP4</accession>
<evidence type="ECO:0000313" key="2">
    <source>
        <dbReference type="Proteomes" id="UP000824120"/>
    </source>
</evidence>
<protein>
    <submittedName>
        <fullName evidence="1">Uncharacterized protein</fullName>
    </submittedName>
</protein>
<sequence>MHLTRCHEMVKFEFVLATLKDKISKSQEWHNNLVLKKKLWFTMTNTYSYLFELQRTTILVVDYGPEKINALYGLLDHNIEAFKAKDCKSGTWIASKLCVGNNVPWATTKLCKWAEVEVYLGGTQNQIFPLKMQAEGTMVKIKKRKIDVGKSVQVEEDFPIPTILGPYESLASELKNGKEIMTKLPQG</sequence>
<organism evidence="1 2">
    <name type="scientific">Solanum commersonii</name>
    <name type="common">Commerson's wild potato</name>
    <name type="synonym">Commerson's nightshade</name>
    <dbReference type="NCBI Taxonomy" id="4109"/>
    <lineage>
        <taxon>Eukaryota</taxon>
        <taxon>Viridiplantae</taxon>
        <taxon>Streptophyta</taxon>
        <taxon>Embryophyta</taxon>
        <taxon>Tracheophyta</taxon>
        <taxon>Spermatophyta</taxon>
        <taxon>Magnoliopsida</taxon>
        <taxon>eudicotyledons</taxon>
        <taxon>Gunneridae</taxon>
        <taxon>Pentapetalae</taxon>
        <taxon>asterids</taxon>
        <taxon>lamiids</taxon>
        <taxon>Solanales</taxon>
        <taxon>Solanaceae</taxon>
        <taxon>Solanoideae</taxon>
        <taxon>Solaneae</taxon>
        <taxon>Solanum</taxon>
    </lineage>
</organism>
<comment type="caution">
    <text evidence="1">The sequence shown here is derived from an EMBL/GenBank/DDBJ whole genome shotgun (WGS) entry which is preliminary data.</text>
</comment>
<keyword evidence="2" id="KW-1185">Reference proteome</keyword>
<dbReference type="EMBL" id="JACXVP010000009">
    <property type="protein sequence ID" value="KAG5586509.1"/>
    <property type="molecule type" value="Genomic_DNA"/>
</dbReference>
<dbReference type="Proteomes" id="UP000824120">
    <property type="component" value="Chromosome 9"/>
</dbReference>
<dbReference type="OrthoDB" id="10502755at2759"/>
<dbReference type="AlphaFoldDB" id="A0A9J5XFP4"/>
<evidence type="ECO:0000313" key="1">
    <source>
        <dbReference type="EMBL" id="KAG5586509.1"/>
    </source>
</evidence>
<gene>
    <name evidence="1" type="ORF">H5410_046943</name>
</gene>
<reference evidence="1 2" key="1">
    <citation type="submission" date="2020-09" db="EMBL/GenBank/DDBJ databases">
        <title>De no assembly of potato wild relative species, Solanum commersonii.</title>
        <authorList>
            <person name="Cho K."/>
        </authorList>
    </citation>
    <scope>NUCLEOTIDE SEQUENCE [LARGE SCALE GENOMIC DNA]</scope>
    <source>
        <strain evidence="1">LZ3.2</strain>
        <tissue evidence="1">Leaf</tissue>
    </source>
</reference>
<proteinExistence type="predicted"/>